<accession>A0A820HJC0</accession>
<dbReference type="PANTHER" id="PTHR10680:SF28">
    <property type="entry name" value="SMP-30_GLUCONOLACTONASE_LRE-LIKE REGION DOMAIN-CONTAINING PROTEIN"/>
    <property type="match status" value="1"/>
</dbReference>
<dbReference type="Proteomes" id="UP000663881">
    <property type="component" value="Unassembled WGS sequence"/>
</dbReference>
<comment type="caution">
    <text evidence="3">The sequence shown here is derived from an EMBL/GenBank/DDBJ whole genome shotgun (WGS) entry which is preliminary data.</text>
</comment>
<dbReference type="GO" id="GO:0005576">
    <property type="term" value="C:extracellular region"/>
    <property type="evidence" value="ECO:0007669"/>
    <property type="project" value="TreeGrafter"/>
</dbReference>
<proteinExistence type="predicted"/>
<evidence type="ECO:0000256" key="1">
    <source>
        <dbReference type="ARBA" id="ARBA00022729"/>
    </source>
</evidence>
<name>A0A820HJC0_9BILA</name>
<evidence type="ECO:0008006" key="5">
    <source>
        <dbReference type="Google" id="ProtNLM"/>
    </source>
</evidence>
<evidence type="ECO:0000313" key="3">
    <source>
        <dbReference type="EMBL" id="CAF4297014.1"/>
    </source>
</evidence>
<keyword evidence="1" id="KW-0732">Signal</keyword>
<evidence type="ECO:0000313" key="4">
    <source>
        <dbReference type="Proteomes" id="UP000663881"/>
    </source>
</evidence>
<dbReference type="PANTHER" id="PTHR10680">
    <property type="entry name" value="PEPTIDYL-GLYCINE ALPHA-AMIDATING MONOOXYGENASE"/>
    <property type="match status" value="1"/>
</dbReference>
<feature type="non-terminal residue" evidence="3">
    <location>
        <position position="190"/>
    </location>
</feature>
<organism evidence="3 4">
    <name type="scientific">Adineta steineri</name>
    <dbReference type="NCBI Taxonomy" id="433720"/>
    <lineage>
        <taxon>Eukaryota</taxon>
        <taxon>Metazoa</taxon>
        <taxon>Spiralia</taxon>
        <taxon>Gnathifera</taxon>
        <taxon>Rotifera</taxon>
        <taxon>Eurotatoria</taxon>
        <taxon>Bdelloidea</taxon>
        <taxon>Adinetida</taxon>
        <taxon>Adinetidae</taxon>
        <taxon>Adineta</taxon>
    </lineage>
</organism>
<feature type="non-terminal residue" evidence="3">
    <location>
        <position position="1"/>
    </location>
</feature>
<dbReference type="AlphaFoldDB" id="A0A820HJC0"/>
<protein>
    <recommendedName>
        <fullName evidence="5">NHL repeat containing protein</fullName>
    </recommendedName>
</protein>
<dbReference type="InterPro" id="IPR011042">
    <property type="entry name" value="6-blade_b-propeller_TolB-like"/>
</dbReference>
<dbReference type="Gene3D" id="2.40.10.500">
    <property type="match status" value="1"/>
</dbReference>
<reference evidence="3" key="1">
    <citation type="submission" date="2021-02" db="EMBL/GenBank/DDBJ databases">
        <authorList>
            <person name="Nowell W R."/>
        </authorList>
    </citation>
    <scope>NUCLEOTIDE SEQUENCE</scope>
</reference>
<evidence type="ECO:0000256" key="2">
    <source>
        <dbReference type="ARBA" id="ARBA00023180"/>
    </source>
</evidence>
<gene>
    <name evidence="3" type="ORF">OKA104_LOCUS46011</name>
</gene>
<dbReference type="SUPFAM" id="SSF101898">
    <property type="entry name" value="NHL repeat"/>
    <property type="match status" value="1"/>
</dbReference>
<dbReference type="Gene3D" id="2.120.10.30">
    <property type="entry name" value="TolB, C-terminal domain"/>
    <property type="match status" value="1"/>
</dbReference>
<keyword evidence="2" id="KW-0325">Glycoprotein</keyword>
<sequence length="190" mass="21722">SKFNKWQQNAITVAGGNEEGQELNQLNWPKRIFIDKNKSIFIADWFNHRIVEWNYNAKEGQIIVGGNGQGNRMDQLNHPVDVIVYQQNHSVITADLENRRVIQWLNQKQQILINNIHCNGLAMDKSGFLYVYDQEKNEVRRWKMGAYDNEGIIVAGGNGQGNQLNQLNGPSSISVSEDQSVYVSDFSNNR</sequence>
<dbReference type="EMBL" id="CAJOAY010016109">
    <property type="protein sequence ID" value="CAF4297014.1"/>
    <property type="molecule type" value="Genomic_DNA"/>
</dbReference>